<feature type="compositionally biased region" description="Acidic residues" evidence="1">
    <location>
        <begin position="22"/>
        <end position="31"/>
    </location>
</feature>
<evidence type="ECO:0000256" key="2">
    <source>
        <dbReference type="SAM" id="Phobius"/>
    </source>
</evidence>
<dbReference type="PATRIC" id="fig|1121326.3.peg.3635"/>
<feature type="transmembrane region" description="Helical" evidence="2">
    <location>
        <begin position="37"/>
        <end position="55"/>
    </location>
</feature>
<proteinExistence type="predicted"/>
<dbReference type="RefSeq" id="WP_161486995.1">
    <property type="nucleotide sequence ID" value="NZ_FQXL01000028.1"/>
</dbReference>
<comment type="caution">
    <text evidence="3">The sequence shown here is derived from an EMBL/GenBank/DDBJ whole genome shotgun (WGS) entry which is preliminary data.</text>
</comment>
<dbReference type="AlphaFoldDB" id="A0A162S2I8"/>
<feature type="region of interest" description="Disordered" evidence="1">
    <location>
        <begin position="1"/>
        <end position="31"/>
    </location>
</feature>
<sequence>MVDLTSQKEQDKDEKVDQLSEVVDEDNDNSTEDTLETVLLTGFAAIIMGILIFLFR</sequence>
<feature type="compositionally biased region" description="Basic and acidic residues" evidence="1">
    <location>
        <begin position="1"/>
        <end position="18"/>
    </location>
</feature>
<evidence type="ECO:0000256" key="1">
    <source>
        <dbReference type="SAM" id="MobiDB-lite"/>
    </source>
</evidence>
<keyword evidence="2" id="KW-1133">Transmembrane helix</keyword>
<protein>
    <submittedName>
        <fullName evidence="3">Uncharacterized protein</fullName>
    </submittedName>
</protein>
<dbReference type="Proteomes" id="UP000076603">
    <property type="component" value="Unassembled WGS sequence"/>
</dbReference>
<evidence type="ECO:0000313" key="3">
    <source>
        <dbReference type="EMBL" id="KZL90691.1"/>
    </source>
</evidence>
<keyword evidence="2" id="KW-0812">Transmembrane</keyword>
<evidence type="ECO:0000313" key="4">
    <source>
        <dbReference type="Proteomes" id="UP000076603"/>
    </source>
</evidence>
<keyword evidence="4" id="KW-1185">Reference proteome</keyword>
<dbReference type="EMBL" id="LWAE01000004">
    <property type="protein sequence ID" value="KZL90691.1"/>
    <property type="molecule type" value="Genomic_DNA"/>
</dbReference>
<name>A0A162S2I8_9CLOT</name>
<accession>A0A162S2I8</accession>
<keyword evidence="2" id="KW-0472">Membrane</keyword>
<reference evidence="3 4" key="1">
    <citation type="submission" date="2016-04" db="EMBL/GenBank/DDBJ databases">
        <title>Genome sequence of Clostridium magnum DSM 2767.</title>
        <authorList>
            <person name="Poehlein A."/>
            <person name="Uhlig R."/>
            <person name="Fischer R."/>
            <person name="Bahl H."/>
            <person name="Daniel R."/>
        </authorList>
    </citation>
    <scope>NUCLEOTIDE SEQUENCE [LARGE SCALE GENOMIC DNA]</scope>
    <source>
        <strain evidence="3 4">DSM 2767</strain>
    </source>
</reference>
<organism evidence="3 4">
    <name type="scientific">Clostridium magnum DSM 2767</name>
    <dbReference type="NCBI Taxonomy" id="1121326"/>
    <lineage>
        <taxon>Bacteria</taxon>
        <taxon>Bacillati</taxon>
        <taxon>Bacillota</taxon>
        <taxon>Clostridia</taxon>
        <taxon>Eubacteriales</taxon>
        <taxon>Clostridiaceae</taxon>
        <taxon>Clostridium</taxon>
    </lineage>
</organism>
<gene>
    <name evidence="3" type="ORF">CLMAG_35920</name>
</gene>